<dbReference type="AlphaFoldDB" id="A0A381NSQ4"/>
<protein>
    <submittedName>
        <fullName evidence="1">Uncharacterized protein</fullName>
    </submittedName>
</protein>
<evidence type="ECO:0000313" key="1">
    <source>
        <dbReference type="EMBL" id="SUZ57339.1"/>
    </source>
</evidence>
<name>A0A381NSQ4_9ZZZZ</name>
<organism evidence="1">
    <name type="scientific">marine metagenome</name>
    <dbReference type="NCBI Taxonomy" id="408172"/>
    <lineage>
        <taxon>unclassified sequences</taxon>
        <taxon>metagenomes</taxon>
        <taxon>ecological metagenomes</taxon>
    </lineage>
</organism>
<feature type="non-terminal residue" evidence="1">
    <location>
        <position position="1"/>
    </location>
</feature>
<sequence>VIWNLGAGSLTQPCGYSEADEPELESLDEPPFGSFDALGSAFLAEFDADSDFPVSFETSLFEASTVDSDFEEPASSELSDSFFFSSPATFFLSPDLKSVSYHPAPLSRNAATETSFFSSDLPHSGQSVSGSSLNLWIVSN</sequence>
<gene>
    <name evidence="1" type="ORF">METZ01_LOCUS10193</name>
</gene>
<accession>A0A381NSQ4</accession>
<proteinExistence type="predicted"/>
<reference evidence="1" key="1">
    <citation type="submission" date="2018-05" db="EMBL/GenBank/DDBJ databases">
        <authorList>
            <person name="Lanie J.A."/>
            <person name="Ng W.-L."/>
            <person name="Kazmierczak K.M."/>
            <person name="Andrzejewski T.M."/>
            <person name="Davidsen T.M."/>
            <person name="Wayne K.J."/>
            <person name="Tettelin H."/>
            <person name="Glass J.I."/>
            <person name="Rusch D."/>
            <person name="Podicherti R."/>
            <person name="Tsui H.-C.T."/>
            <person name="Winkler M.E."/>
        </authorList>
    </citation>
    <scope>NUCLEOTIDE SEQUENCE</scope>
</reference>
<dbReference type="EMBL" id="UINC01000555">
    <property type="protein sequence ID" value="SUZ57339.1"/>
    <property type="molecule type" value="Genomic_DNA"/>
</dbReference>